<sequence>MRINILGEGETDYLRFADFTTDVQSALGRPLTSTVASGAASDICMRSAPINAVTLEEIRRLAQSILTSGCRFTYASNQEQFRTPRVDILSLGTIIQQHRIADPSDPGNPRSDMGGLGRRHVLTREYRLPRSEHRSRVALEPSAAGVRRGTLGGGCRRTSHTARARSYGPALASPRSRRDG</sequence>
<feature type="region of interest" description="Disordered" evidence="1">
    <location>
        <begin position="132"/>
        <end position="180"/>
    </location>
</feature>
<dbReference type="Proteomes" id="UP001499933">
    <property type="component" value="Unassembled WGS sequence"/>
</dbReference>
<proteinExistence type="predicted"/>
<evidence type="ECO:0000256" key="1">
    <source>
        <dbReference type="SAM" id="MobiDB-lite"/>
    </source>
</evidence>
<reference evidence="3" key="1">
    <citation type="journal article" date="2019" name="Int. J. Syst. Evol. Microbiol.">
        <title>The Global Catalogue of Microorganisms (GCM) 10K type strain sequencing project: providing services to taxonomists for standard genome sequencing and annotation.</title>
        <authorList>
            <consortium name="The Broad Institute Genomics Platform"/>
            <consortium name="The Broad Institute Genome Sequencing Center for Infectious Disease"/>
            <person name="Wu L."/>
            <person name="Ma J."/>
        </authorList>
    </citation>
    <scope>NUCLEOTIDE SEQUENCE [LARGE SCALE GENOMIC DNA]</scope>
    <source>
        <strain evidence="3">JCM 14901</strain>
    </source>
</reference>
<dbReference type="RefSeq" id="WP_344095910.1">
    <property type="nucleotide sequence ID" value="NZ_BAAAOG010000006.1"/>
</dbReference>
<name>A0ABP5CIJ5_9MICO</name>
<keyword evidence="3" id="KW-1185">Reference proteome</keyword>
<dbReference type="EMBL" id="BAAAOG010000006">
    <property type="protein sequence ID" value="GAA1964559.1"/>
    <property type="molecule type" value="Genomic_DNA"/>
</dbReference>
<organism evidence="2 3">
    <name type="scientific">Microbacterium deminutum</name>
    <dbReference type="NCBI Taxonomy" id="344164"/>
    <lineage>
        <taxon>Bacteria</taxon>
        <taxon>Bacillati</taxon>
        <taxon>Actinomycetota</taxon>
        <taxon>Actinomycetes</taxon>
        <taxon>Micrococcales</taxon>
        <taxon>Microbacteriaceae</taxon>
        <taxon>Microbacterium</taxon>
    </lineage>
</organism>
<gene>
    <name evidence="2" type="ORF">GCM10009776_29260</name>
</gene>
<protein>
    <submittedName>
        <fullName evidence="2">Uncharacterized protein</fullName>
    </submittedName>
</protein>
<evidence type="ECO:0000313" key="3">
    <source>
        <dbReference type="Proteomes" id="UP001499933"/>
    </source>
</evidence>
<comment type="caution">
    <text evidence="2">The sequence shown here is derived from an EMBL/GenBank/DDBJ whole genome shotgun (WGS) entry which is preliminary data.</text>
</comment>
<accession>A0ABP5CIJ5</accession>
<evidence type="ECO:0000313" key="2">
    <source>
        <dbReference type="EMBL" id="GAA1964559.1"/>
    </source>
</evidence>